<gene>
    <name evidence="2" type="ORF">GCM10023353_39770</name>
    <name evidence="3" type="ORF">GCM10023353_39850</name>
</gene>
<comment type="caution">
    <text evidence="3">The sequence shown here is derived from an EMBL/GenBank/DDBJ whole genome shotgun (WGS) entry which is preliminary data.</text>
</comment>
<sequence>MNMSNRPRWTLSEAAQRTGTSRATLLRRIESGQLTGARKEGKSWSIGLDDLLAAGFLPDRPSPPTDAHVDASTDMSTGVHGHVQPPTDAYQRIAQLEHELALARAQRVAAEQVAAERERTIEAQALALRMLEAGKPPPDDAPPDPPAPAPPPPDVSATKQKVLTRVRTVLAGITGKQP</sequence>
<reference evidence="4" key="2">
    <citation type="journal article" date="2019" name="Int. J. Syst. Evol. Microbiol.">
        <title>The Global Catalogue of Microorganisms (GCM) 10K type strain sequencing project: providing services to taxonomists for standard genome sequencing and annotation.</title>
        <authorList>
            <consortium name="The Broad Institute Genomics Platform"/>
            <consortium name="The Broad Institute Genome Sequencing Center for Infectious Disease"/>
            <person name="Wu L."/>
            <person name="Ma J."/>
        </authorList>
    </citation>
    <scope>NUCLEOTIDE SEQUENCE [LARGE SCALE GENOMIC DNA]</scope>
    <source>
        <strain evidence="4">JCM 18542</strain>
    </source>
</reference>
<proteinExistence type="predicted"/>
<protein>
    <recommendedName>
        <fullName evidence="5">Helix-turn-helix domain-containing protein</fullName>
    </recommendedName>
</protein>
<dbReference type="RefSeq" id="WP_345603337.1">
    <property type="nucleotide sequence ID" value="NZ_BAABKQ010000004.1"/>
</dbReference>
<evidence type="ECO:0000313" key="3">
    <source>
        <dbReference type="EMBL" id="GAA4826603.1"/>
    </source>
</evidence>
<accession>A0ABP9D369</accession>
<organism evidence="3 4">
    <name type="scientific">Tomitella cavernea</name>
    <dbReference type="NCBI Taxonomy" id="1387982"/>
    <lineage>
        <taxon>Bacteria</taxon>
        <taxon>Bacillati</taxon>
        <taxon>Actinomycetota</taxon>
        <taxon>Actinomycetes</taxon>
        <taxon>Mycobacteriales</taxon>
        <taxon>Tomitella</taxon>
    </lineage>
</organism>
<name>A0ABP9D369_9ACTN</name>
<keyword evidence="4" id="KW-1185">Reference proteome</keyword>
<reference evidence="3" key="1">
    <citation type="journal article" date="2014" name="Int. J. Syst. Evol. Microbiol.">
        <title>Complete genome of a new Firmicutes species belonging to the dominant human colonic microbiota ('Ruminococcus bicirculans') reveals two chromosomes and a selective capacity to utilize plant glucans.</title>
        <authorList>
            <consortium name="NISC Comparative Sequencing Program"/>
            <person name="Wegmann U."/>
            <person name="Louis P."/>
            <person name="Goesmann A."/>
            <person name="Henrissat B."/>
            <person name="Duncan S.H."/>
            <person name="Flint H.J."/>
        </authorList>
    </citation>
    <scope>NUCLEOTIDE SEQUENCE</scope>
    <source>
        <strain evidence="3">JCM 18542</strain>
    </source>
</reference>
<dbReference type="EMBL" id="BAABKQ010000004">
    <property type="protein sequence ID" value="GAA4826543.1"/>
    <property type="molecule type" value="Genomic_DNA"/>
</dbReference>
<evidence type="ECO:0000313" key="4">
    <source>
        <dbReference type="Proteomes" id="UP001500839"/>
    </source>
</evidence>
<evidence type="ECO:0000313" key="2">
    <source>
        <dbReference type="EMBL" id="GAA4826543.1"/>
    </source>
</evidence>
<reference evidence="3" key="3">
    <citation type="submission" date="2023-12" db="EMBL/GenBank/DDBJ databases">
        <authorList>
            <person name="Sun Q."/>
            <person name="Inoue M."/>
        </authorList>
    </citation>
    <scope>NUCLEOTIDE SEQUENCE</scope>
    <source>
        <strain evidence="3">JCM 18542</strain>
    </source>
</reference>
<evidence type="ECO:0000256" key="1">
    <source>
        <dbReference type="SAM" id="MobiDB-lite"/>
    </source>
</evidence>
<dbReference type="Proteomes" id="UP001500839">
    <property type="component" value="Unassembled WGS sequence"/>
</dbReference>
<dbReference type="EMBL" id="BAABKQ010000004">
    <property type="protein sequence ID" value="GAA4826603.1"/>
    <property type="molecule type" value="Genomic_DNA"/>
</dbReference>
<feature type="region of interest" description="Disordered" evidence="1">
    <location>
        <begin position="57"/>
        <end position="86"/>
    </location>
</feature>
<feature type="region of interest" description="Disordered" evidence="1">
    <location>
        <begin position="127"/>
        <end position="161"/>
    </location>
</feature>
<feature type="compositionally biased region" description="Pro residues" evidence="1">
    <location>
        <begin position="135"/>
        <end position="154"/>
    </location>
</feature>
<evidence type="ECO:0008006" key="5">
    <source>
        <dbReference type="Google" id="ProtNLM"/>
    </source>
</evidence>